<organism evidence="3 4">
    <name type="scientific">Sellimonas catena</name>
    <dbReference type="NCBI Taxonomy" id="2994035"/>
    <lineage>
        <taxon>Bacteria</taxon>
        <taxon>Bacillati</taxon>
        <taxon>Bacillota</taxon>
        <taxon>Clostridia</taxon>
        <taxon>Lachnospirales</taxon>
        <taxon>Lachnospiraceae</taxon>
        <taxon>Sellimonas</taxon>
    </lineage>
</organism>
<feature type="compositionally biased region" description="Basic and acidic residues" evidence="1">
    <location>
        <begin position="280"/>
        <end position="290"/>
    </location>
</feature>
<feature type="compositionally biased region" description="Basic and acidic residues" evidence="1">
    <location>
        <begin position="482"/>
        <end position="505"/>
    </location>
</feature>
<feature type="region of interest" description="Disordered" evidence="1">
    <location>
        <begin position="280"/>
        <end position="421"/>
    </location>
</feature>
<reference evidence="3" key="2">
    <citation type="submission" date="2022-11" db="EMBL/GenBank/DDBJ databases">
        <title>Draft genome sequence of Sellimonas catena strain 18CBH55.</title>
        <authorList>
            <person name="Atsushi H."/>
            <person name="Moriya O."/>
            <person name="Mitsuo S."/>
        </authorList>
    </citation>
    <scope>NUCLEOTIDE SEQUENCE</scope>
    <source>
        <strain evidence="3">18CBH55</strain>
    </source>
</reference>
<gene>
    <name evidence="3" type="ORF">Selli2_02900</name>
</gene>
<feature type="domain" description="MobA/VirD2-like nuclease" evidence="2">
    <location>
        <begin position="28"/>
        <end position="150"/>
    </location>
</feature>
<accession>A0A9W6FE65</accession>
<evidence type="ECO:0000259" key="2">
    <source>
        <dbReference type="Pfam" id="PF03432"/>
    </source>
</evidence>
<comment type="caution">
    <text evidence="3">The sequence shown here is derived from an EMBL/GenBank/DDBJ whole genome shotgun (WGS) entry which is preliminary data.</text>
</comment>
<feature type="compositionally biased region" description="Basic and acidic residues" evidence="1">
    <location>
        <begin position="327"/>
        <end position="379"/>
    </location>
</feature>
<proteinExistence type="predicted"/>
<dbReference type="EMBL" id="BSCH01000002">
    <property type="protein sequence ID" value="GLG88864.1"/>
    <property type="molecule type" value="Genomic_DNA"/>
</dbReference>
<feature type="region of interest" description="Disordered" evidence="1">
    <location>
        <begin position="458"/>
        <end position="505"/>
    </location>
</feature>
<dbReference type="InterPro" id="IPR005094">
    <property type="entry name" value="Endonuclease_MobA/VirD2"/>
</dbReference>
<reference evidence="3" key="3">
    <citation type="journal article" date="2023" name="Int. J. Syst. Evol. Microbiol.">
        <title>Sellimonas catena sp. nov., isolated from human faeces.</title>
        <authorList>
            <person name="Hisatomi A."/>
            <person name="Ohkuma M."/>
            <person name="Sakamoto M."/>
        </authorList>
    </citation>
    <scope>NUCLEOTIDE SEQUENCE</scope>
    <source>
        <strain evidence="3">18CBH55</strain>
    </source>
</reference>
<dbReference type="RefSeq" id="WP_281844299.1">
    <property type="nucleotide sequence ID" value="NZ_BSCH01000002.1"/>
</dbReference>
<dbReference type="Pfam" id="PF03432">
    <property type="entry name" value="Relaxase"/>
    <property type="match status" value="1"/>
</dbReference>
<name>A0A9W6FE65_9FIRM</name>
<dbReference type="Proteomes" id="UP001145094">
    <property type="component" value="Unassembled WGS sequence"/>
</dbReference>
<feature type="compositionally biased region" description="Basic residues" evidence="1">
    <location>
        <begin position="464"/>
        <end position="474"/>
    </location>
</feature>
<evidence type="ECO:0000313" key="4">
    <source>
        <dbReference type="Proteomes" id="UP001145094"/>
    </source>
</evidence>
<protein>
    <recommendedName>
        <fullName evidence="2">MobA/VirD2-like nuclease domain-containing protein</fullName>
    </recommendedName>
</protein>
<reference evidence="3" key="1">
    <citation type="submission" date="2022-11" db="EMBL/GenBank/DDBJ databases">
        <title>Draft genome sequence of Sellimonas catena strain 18CBH55.</title>
        <authorList>
            <person name="Hisatomi A."/>
            <person name="Ohkuma M."/>
            <person name="Sakamoto M."/>
        </authorList>
    </citation>
    <scope>NUCLEOTIDE SEQUENCE</scope>
    <source>
        <strain evidence="3">18CBH55</strain>
    </source>
</reference>
<evidence type="ECO:0000313" key="3">
    <source>
        <dbReference type="EMBL" id="GLG88864.1"/>
    </source>
</evidence>
<dbReference type="AlphaFoldDB" id="A0A9W6FE65"/>
<sequence>MAYSRVTRTAFGRDALEYAAGHGTGHNQNEQRNVYVGYVNLLPGIDPADQMEVYWNRARKNHKTQVLRIVQSFSTKELNPQDENDILTANLIGQEFAQKYYPDRQAVVFTQIDGKSGLVHNHVIVSDTDMISSKGCEKEQYHFPKVKEWTNAVAGQYFELDSGVQQVEDKTTQTERHKREIGEYVWKDDLKERITSAMASAESEQEWLQNLVRTGVNVEVHDSKKRGRYYTYELVDTSQFPAGKKIPQNLKSRSYKLGTLYDSDHVQEFFKEKEAELELERKRHGSRADADASSSVTEEPEPQVSGLEKASQESDTAAAAAAVQMQRKREKEEEKQRLKEEVRKKMEARHAREQAEREEALRRKEEQRRREEEQIENRKPSQTMPSVRTIRGEDGSIRIEGVGRRKAQFHNPDGSVDLTMELQMKADEERRRRNAKREKDIGILQTDGCRLLDSVRDINQLRNRTSKKGKKGSSRRQLTGREVADRIDRSVQWQERRKNDRGFGE</sequence>
<feature type="compositionally biased region" description="Basic and acidic residues" evidence="1">
    <location>
        <begin position="390"/>
        <end position="403"/>
    </location>
</feature>
<evidence type="ECO:0000256" key="1">
    <source>
        <dbReference type="SAM" id="MobiDB-lite"/>
    </source>
</evidence>